<gene>
    <name evidence="1" type="ORF">M8C81_06000</name>
</gene>
<evidence type="ECO:0008006" key="3">
    <source>
        <dbReference type="Google" id="ProtNLM"/>
    </source>
</evidence>
<dbReference type="AlphaFoldDB" id="A0AAW5HF08"/>
<accession>A0AAW5HF08</accession>
<name>A0AAW5HF08_PSEPU</name>
<reference evidence="1" key="1">
    <citation type="submission" date="2022-05" db="EMBL/GenBank/DDBJ databases">
        <authorList>
            <person name="Yi M."/>
        </authorList>
    </citation>
    <scope>NUCLEOTIDE SEQUENCE</scope>
    <source>
        <strain evidence="1">DS2</strain>
    </source>
</reference>
<dbReference type="RefSeq" id="WP_252458897.1">
    <property type="nucleotide sequence ID" value="NZ_JAMHFX010000117.1"/>
</dbReference>
<evidence type="ECO:0000313" key="1">
    <source>
        <dbReference type="EMBL" id="MCO1620143.1"/>
    </source>
</evidence>
<comment type="caution">
    <text evidence="1">The sequence shown here is derived from an EMBL/GenBank/DDBJ whole genome shotgun (WGS) entry which is preliminary data.</text>
</comment>
<dbReference type="EMBL" id="JAMHFX010000117">
    <property type="protein sequence ID" value="MCO1620143.1"/>
    <property type="molecule type" value="Genomic_DNA"/>
</dbReference>
<evidence type="ECO:0000313" key="2">
    <source>
        <dbReference type="Proteomes" id="UP001202943"/>
    </source>
</evidence>
<reference evidence="1" key="2">
    <citation type="submission" date="2023-08" db="EMBL/GenBank/DDBJ databases">
        <title>Isolation, Identification, Denitrification Characteristics of A Highly Efficient Aerobic Denitrifying Bacterial Strain DS2.</title>
        <authorList>
            <person name="Wang H."/>
        </authorList>
    </citation>
    <scope>NUCLEOTIDE SEQUENCE</scope>
    <source>
        <strain evidence="1">DS2</strain>
    </source>
</reference>
<sequence length="951" mass="105218">MKTNSKAELLERLAQGNVMYGWGAILAFDRDQVNRMLREQYMAAFNDLSFLLPFSNEVVVGEAEHITLSNIVLGPPQLSFERATFTNSKATVKLNILAGTYSSTIHLPGSPPYLARSQMLTEDMGLVLEMSAALDVRVGSLEERGRVMLDLSVGEHFSCNLGLVDETRLAIGAKLGEQIQAHPAYRQLYSFAMLDFSDYGPLSPVSFRVLTQPAPEGNNPQSTQYGKGAVVVFSQLRMNKKPGDTPGSAFPYLIPDDLTPQGASAYSATALIAAPLRHFVDDQQAPGILRQLRLPNAHQVSMVDRHDPLDHVIFGAVEPTAQSFFVEPMQSALLPQGRQPFIIDNQGQAVAAQWQVSPLDLPRSAGSMTNGTYQALPAEEFKRDQQLVLVSGRFASAAGEQVRTGLLIESLQGVNVLPRVTTWSAGMADIPLRAGSLTDDLDWALIQDDGLVHGELVPDPEQPNGRIFKPFKPDDYVPEVRLQHIRVINKAKNTSGTATVVIFAYPQTLAVTPFHVPVLSGNEPIDFRLPPDMHDLATWKVFGEGDIQGSVYVPPSQAKAPVSVVMADIEDRFSGYAIVQHNYQEPPIRWTALTAFEIIVRGEAYCLANGMQQIEIDIVVETEEVDHLGQKLAIPLTAAELSSMRLVHRNSGAEVPFIDPDEDGLADGTAIWATHVRPNRFISNGRPASSEGPVVRSEESRSVRTLWVQSSKAGQQEFYAQFKADDNAMWDSREKASFVTLEAITPPTPGIDNYMLERKRVENTNGDVPEPKPGMPADEFGYMLESIDYWSLEYKEGGQNFLFATLKFEGGAACVRWESEQAEEVYFSYMCCAFKESKVPGQPVKPAEIKPDAMLTAMAKELEYENIRLDLIPGEEPGFGQLFIVLHRVDNMPFWSDVLAEGDQTKMFREALDKPMMLILRDERGTRHRLRIGFPPASVQDARNQVVLSIQ</sequence>
<protein>
    <recommendedName>
        <fullName evidence="3">Imidazoleglycerol-phosphate synthase</fullName>
    </recommendedName>
</protein>
<dbReference type="Proteomes" id="UP001202943">
    <property type="component" value="Unassembled WGS sequence"/>
</dbReference>
<proteinExistence type="predicted"/>
<organism evidence="1 2">
    <name type="scientific">Pseudomonas putida</name>
    <name type="common">Arthrobacter siderocapsulatus</name>
    <dbReference type="NCBI Taxonomy" id="303"/>
    <lineage>
        <taxon>Bacteria</taxon>
        <taxon>Pseudomonadati</taxon>
        <taxon>Pseudomonadota</taxon>
        <taxon>Gammaproteobacteria</taxon>
        <taxon>Pseudomonadales</taxon>
        <taxon>Pseudomonadaceae</taxon>
        <taxon>Pseudomonas</taxon>
    </lineage>
</organism>